<feature type="transmembrane region" description="Helical" evidence="4">
    <location>
        <begin position="91"/>
        <end position="110"/>
    </location>
</feature>
<dbReference type="Gene3D" id="3.30.565.10">
    <property type="entry name" value="Histidine kinase-like ATPase, C-terminal domain"/>
    <property type="match status" value="1"/>
</dbReference>
<evidence type="ECO:0000256" key="4">
    <source>
        <dbReference type="SAM" id="Phobius"/>
    </source>
</evidence>
<keyword evidence="7" id="KW-1185">Reference proteome</keyword>
<keyword evidence="3" id="KW-0902">Two-component regulatory system</keyword>
<dbReference type="Proteomes" id="UP000198727">
    <property type="component" value="Unassembled WGS sequence"/>
</dbReference>
<organism evidence="6 7">
    <name type="scientific">Amycolatopsis arida</name>
    <dbReference type="NCBI Taxonomy" id="587909"/>
    <lineage>
        <taxon>Bacteria</taxon>
        <taxon>Bacillati</taxon>
        <taxon>Actinomycetota</taxon>
        <taxon>Actinomycetes</taxon>
        <taxon>Pseudonocardiales</taxon>
        <taxon>Pseudonocardiaceae</taxon>
        <taxon>Amycolatopsis</taxon>
    </lineage>
</organism>
<feature type="transmembrane region" description="Helical" evidence="4">
    <location>
        <begin position="33"/>
        <end position="49"/>
    </location>
</feature>
<dbReference type="STRING" id="587909.SAMN05421810_107122"/>
<keyword evidence="2 6" id="KW-0418">Kinase</keyword>
<dbReference type="OrthoDB" id="5241784at2"/>
<feature type="domain" description="Signal transduction histidine kinase subgroup 3 dimerisation and phosphoacceptor" evidence="5">
    <location>
        <begin position="188"/>
        <end position="254"/>
    </location>
</feature>
<dbReference type="InterPro" id="IPR036890">
    <property type="entry name" value="HATPase_C_sf"/>
</dbReference>
<dbReference type="EMBL" id="FOWW01000007">
    <property type="protein sequence ID" value="SFQ42965.1"/>
    <property type="molecule type" value="Genomic_DNA"/>
</dbReference>
<sequence length="379" mass="40208">MRAYTWWSLVAMSSLALAPVGFGIANDELRPPGLPVLVVAAVGAAALRIRFVHQAMRGLPRLPRPRAEHLAGIAGTELVWGYVVLTQPVPGWWMFLPAVVGGAVVLNLVTSARWWTAAGLMLATALTGAVAAAVGTNDPLNPVIAMLAGALVVGVFVALDVVQLWFWDVVAEVDRARATAAELAVARERLRFAAELHDVQGHHLQAIMLKGEFTERLIGRDDAAARQQAAELTELARTALTETRKVVHGYRTTTLTAEVTNAVDILRAAGIAAEVHGSAADVPPPLQQLFGALVREGTTNVLRHSKAQHCVLTMESAGGWARVRLANDGPTGSPDGGGSGIASLRERFATLGGRVRAGRTDDGWFELVGAAPEPGEERR</sequence>
<keyword evidence="4" id="KW-0812">Transmembrane</keyword>
<feature type="transmembrane region" description="Helical" evidence="4">
    <location>
        <begin position="143"/>
        <end position="167"/>
    </location>
</feature>
<dbReference type="RefSeq" id="WP_092533014.1">
    <property type="nucleotide sequence ID" value="NZ_FOWW01000007.1"/>
</dbReference>
<accession>A0A1I5YFF0</accession>
<keyword evidence="1" id="KW-0808">Transferase</keyword>
<proteinExistence type="predicted"/>
<dbReference type="AlphaFoldDB" id="A0A1I5YFF0"/>
<dbReference type="GO" id="GO:0000155">
    <property type="term" value="F:phosphorelay sensor kinase activity"/>
    <property type="evidence" value="ECO:0007669"/>
    <property type="project" value="InterPro"/>
</dbReference>
<evidence type="ECO:0000256" key="3">
    <source>
        <dbReference type="ARBA" id="ARBA00023012"/>
    </source>
</evidence>
<evidence type="ECO:0000256" key="2">
    <source>
        <dbReference type="ARBA" id="ARBA00022777"/>
    </source>
</evidence>
<feature type="transmembrane region" description="Helical" evidence="4">
    <location>
        <begin position="117"/>
        <end position="137"/>
    </location>
</feature>
<evidence type="ECO:0000256" key="1">
    <source>
        <dbReference type="ARBA" id="ARBA00022679"/>
    </source>
</evidence>
<evidence type="ECO:0000313" key="7">
    <source>
        <dbReference type="Proteomes" id="UP000198727"/>
    </source>
</evidence>
<evidence type="ECO:0000313" key="6">
    <source>
        <dbReference type="EMBL" id="SFQ42965.1"/>
    </source>
</evidence>
<dbReference type="PANTHER" id="PTHR24421:SF63">
    <property type="entry name" value="SENSOR HISTIDINE KINASE DESK"/>
    <property type="match status" value="1"/>
</dbReference>
<name>A0A1I5YFF0_9PSEU</name>
<dbReference type="CDD" id="cd16917">
    <property type="entry name" value="HATPase_UhpB-NarQ-NarX-like"/>
    <property type="match status" value="1"/>
</dbReference>
<reference evidence="7" key="1">
    <citation type="submission" date="2016-10" db="EMBL/GenBank/DDBJ databases">
        <authorList>
            <person name="Varghese N."/>
            <person name="Submissions S."/>
        </authorList>
    </citation>
    <scope>NUCLEOTIDE SEQUENCE [LARGE SCALE GENOMIC DNA]</scope>
    <source>
        <strain evidence="7">CGMCC 4.5579</strain>
    </source>
</reference>
<keyword evidence="4" id="KW-0472">Membrane</keyword>
<dbReference type="GO" id="GO:0016020">
    <property type="term" value="C:membrane"/>
    <property type="evidence" value="ECO:0007669"/>
    <property type="project" value="InterPro"/>
</dbReference>
<dbReference type="PANTHER" id="PTHR24421">
    <property type="entry name" value="NITRATE/NITRITE SENSOR PROTEIN NARX-RELATED"/>
    <property type="match status" value="1"/>
</dbReference>
<dbReference type="InterPro" id="IPR011712">
    <property type="entry name" value="Sig_transdc_His_kin_sub3_dim/P"/>
</dbReference>
<keyword evidence="4" id="KW-1133">Transmembrane helix</keyword>
<dbReference type="GO" id="GO:0046983">
    <property type="term" value="F:protein dimerization activity"/>
    <property type="evidence" value="ECO:0007669"/>
    <property type="project" value="InterPro"/>
</dbReference>
<evidence type="ECO:0000259" key="5">
    <source>
        <dbReference type="Pfam" id="PF07730"/>
    </source>
</evidence>
<gene>
    <name evidence="6" type="ORF">SAMN05421810_107122</name>
</gene>
<dbReference type="Gene3D" id="1.20.5.1930">
    <property type="match status" value="1"/>
</dbReference>
<dbReference type="Pfam" id="PF07730">
    <property type="entry name" value="HisKA_3"/>
    <property type="match status" value="1"/>
</dbReference>
<dbReference type="InterPro" id="IPR050482">
    <property type="entry name" value="Sensor_HK_TwoCompSys"/>
</dbReference>
<protein>
    <submittedName>
        <fullName evidence="6">Two-component system, NarL family, sensor histidine kinase DesK</fullName>
    </submittedName>
</protein>